<evidence type="ECO:0008006" key="4">
    <source>
        <dbReference type="Google" id="ProtNLM"/>
    </source>
</evidence>
<evidence type="ECO:0000313" key="3">
    <source>
        <dbReference type="Proteomes" id="UP000199373"/>
    </source>
</evidence>
<dbReference type="EMBL" id="FOIQ01000005">
    <property type="protein sequence ID" value="SEW19504.1"/>
    <property type="molecule type" value="Genomic_DNA"/>
</dbReference>
<evidence type="ECO:0000256" key="1">
    <source>
        <dbReference type="SAM" id="SignalP"/>
    </source>
</evidence>
<dbReference type="AlphaFoldDB" id="A0A1I0PZ55"/>
<feature type="signal peptide" evidence="1">
    <location>
        <begin position="1"/>
        <end position="21"/>
    </location>
</feature>
<keyword evidence="3" id="KW-1185">Reference proteome</keyword>
<sequence length="88" mass="9475">MKKKVLFGAAACMIAALSVVGLNTNKANSSDVTLSDLAMTSDVHAVCADDDPFGWKWFGEGKCIAGWICIFSYGSDTNDCDPYKSHDF</sequence>
<dbReference type="Proteomes" id="UP000199373">
    <property type="component" value="Unassembled WGS sequence"/>
</dbReference>
<proteinExistence type="predicted"/>
<dbReference type="RefSeq" id="WP_091900425.1">
    <property type="nucleotide sequence ID" value="NZ_FOIQ01000005.1"/>
</dbReference>
<protein>
    <recommendedName>
        <fullName evidence="4">NVEALA protein</fullName>
    </recommendedName>
</protein>
<reference evidence="2 3" key="1">
    <citation type="submission" date="2016-10" db="EMBL/GenBank/DDBJ databases">
        <authorList>
            <person name="de Groot N.N."/>
        </authorList>
    </citation>
    <scope>NUCLEOTIDE SEQUENCE [LARGE SCALE GENOMIC DNA]</scope>
    <source>
        <strain evidence="2 3">TC2-24</strain>
    </source>
</reference>
<name>A0A1I0PZ55_9BACT</name>
<accession>A0A1I0PZ55</accession>
<keyword evidence="1" id="KW-0732">Signal</keyword>
<organism evidence="2 3">
    <name type="scientific">Prevotella aff. ruminicola Tc2-24</name>
    <dbReference type="NCBI Taxonomy" id="81582"/>
    <lineage>
        <taxon>Bacteria</taxon>
        <taxon>Pseudomonadati</taxon>
        <taxon>Bacteroidota</taxon>
        <taxon>Bacteroidia</taxon>
        <taxon>Bacteroidales</taxon>
        <taxon>Prevotellaceae</taxon>
        <taxon>Prevotella</taxon>
    </lineage>
</organism>
<feature type="chain" id="PRO_5011709670" description="NVEALA protein" evidence="1">
    <location>
        <begin position="22"/>
        <end position="88"/>
    </location>
</feature>
<gene>
    <name evidence="2" type="ORF">SAMN04487850_2051</name>
</gene>
<evidence type="ECO:0000313" key="2">
    <source>
        <dbReference type="EMBL" id="SEW19504.1"/>
    </source>
</evidence>